<feature type="region of interest" description="Disordered" evidence="3">
    <location>
        <begin position="23"/>
        <end position="115"/>
    </location>
</feature>
<dbReference type="AlphaFoldDB" id="A0A8H3I9X5"/>
<evidence type="ECO:0000256" key="2">
    <source>
        <dbReference type="PIRSR" id="PIRSR610347-2"/>
    </source>
</evidence>
<feature type="compositionally biased region" description="Basic and acidic residues" evidence="3">
    <location>
        <begin position="43"/>
        <end position="58"/>
    </location>
</feature>
<dbReference type="InterPro" id="IPR010347">
    <property type="entry name" value="Tdp1"/>
</dbReference>
<feature type="binding site" evidence="2">
    <location>
        <position position="236"/>
    </location>
    <ligand>
        <name>substrate</name>
    </ligand>
</feature>
<dbReference type="GO" id="GO:0003697">
    <property type="term" value="F:single-stranded DNA binding"/>
    <property type="evidence" value="ECO:0007669"/>
    <property type="project" value="TreeGrafter"/>
</dbReference>
<keyword evidence="5" id="KW-1185">Reference proteome</keyword>
<proteinExistence type="predicted"/>
<dbReference type="PANTHER" id="PTHR12415">
    <property type="entry name" value="TYROSYL-DNA PHOSPHODIESTERASE 1"/>
    <property type="match status" value="1"/>
</dbReference>
<dbReference type="GO" id="GO:0017005">
    <property type="term" value="F:3'-tyrosyl-DNA phosphodiesterase activity"/>
    <property type="evidence" value="ECO:0007669"/>
    <property type="project" value="TreeGrafter"/>
</dbReference>
<dbReference type="CDD" id="cd09122">
    <property type="entry name" value="PLDc_Tdp1_1"/>
    <property type="match status" value="1"/>
</dbReference>
<reference evidence="4" key="1">
    <citation type="submission" date="2021-03" db="EMBL/GenBank/DDBJ databases">
        <authorList>
            <person name="Tagirdzhanova G."/>
        </authorList>
    </citation>
    <scope>NUCLEOTIDE SEQUENCE</scope>
</reference>
<accession>A0A8H3I9X5</accession>
<feature type="compositionally biased region" description="Basic and acidic residues" evidence="3">
    <location>
        <begin position="71"/>
        <end position="80"/>
    </location>
</feature>
<dbReference type="Pfam" id="PF02809">
    <property type="entry name" value="UIM"/>
    <property type="match status" value="1"/>
</dbReference>
<protein>
    <recommendedName>
        <fullName evidence="6">Tyrosyl-DNA phosphodiesterase</fullName>
    </recommendedName>
</protein>
<dbReference type="GO" id="GO:0005634">
    <property type="term" value="C:nucleus"/>
    <property type="evidence" value="ECO:0007669"/>
    <property type="project" value="InterPro"/>
</dbReference>
<dbReference type="Pfam" id="PF06087">
    <property type="entry name" value="Tyr-DNA_phospho"/>
    <property type="match status" value="1"/>
</dbReference>
<dbReference type="OrthoDB" id="47785at2759"/>
<dbReference type="EMBL" id="CAJPDT010000002">
    <property type="protein sequence ID" value="CAF9905739.1"/>
    <property type="molecule type" value="Genomic_DNA"/>
</dbReference>
<dbReference type="PROSITE" id="PS50330">
    <property type="entry name" value="UIM"/>
    <property type="match status" value="1"/>
</dbReference>
<name>A0A8H3I9X5_9LECA</name>
<dbReference type="GO" id="GO:0006281">
    <property type="term" value="P:DNA repair"/>
    <property type="evidence" value="ECO:0007669"/>
    <property type="project" value="InterPro"/>
</dbReference>
<sequence length="501" mass="55604">MASSDDDEDLKRAIALSLQNPNVGCAGGTAHEAISLDSDSEPEDKPTRLAHNVTERELSPVSRAGQGLLGLDRKQMERERLARKRKAPSISPPPPRRKAASDPPVALSPAKEMNTARTPAVTAYEAHSGINGNGPVFLAGSTKKTWAFGHERKGDDIKLEEVLQKDDLNLAVLSSFQWDIDWLLAKINTKTTQITLVMQAKDQATQQQYRHETAAMSNLRLCFPSMEGQISCMHSKLMLLSHPNHLRVAVPTANLVSYDWGETGVMENMVFLIDIPRLPSGQRTTADSMTFFGTELIYYLEAMGLEHTIVDSIYNFDFTATKDLAFVHNIGGAHAGESARRTGYCGLGRAVKELGLATEQSLHIDFVTSSVGSLNDDFLTMLYLAAQGDDGLTEYNWRNPPVASRKQKTLQEKSQAKDGLRERLRSQLRQCFQVYYPTHDTVKDSTAGSAGTIWFQSKWYNSPTFPRAILRDCKSVRPGMLMHNKVRSRDPNAFVFTSRLG</sequence>
<feature type="active site" description="Nucleophile" evidence="1">
    <location>
        <position position="234"/>
    </location>
</feature>
<evidence type="ECO:0000313" key="4">
    <source>
        <dbReference type="EMBL" id="CAF9905739.1"/>
    </source>
</evidence>
<evidence type="ECO:0008006" key="6">
    <source>
        <dbReference type="Google" id="ProtNLM"/>
    </source>
</evidence>
<dbReference type="GO" id="GO:0003690">
    <property type="term" value="F:double-stranded DNA binding"/>
    <property type="evidence" value="ECO:0007669"/>
    <property type="project" value="TreeGrafter"/>
</dbReference>
<comment type="caution">
    <text evidence="4">The sequence shown here is derived from an EMBL/GenBank/DDBJ whole genome shotgun (WGS) entry which is preliminary data.</text>
</comment>
<dbReference type="Proteomes" id="UP000664534">
    <property type="component" value="Unassembled WGS sequence"/>
</dbReference>
<dbReference type="SUPFAM" id="SSF56024">
    <property type="entry name" value="Phospholipase D/nuclease"/>
    <property type="match status" value="2"/>
</dbReference>
<dbReference type="InterPro" id="IPR003903">
    <property type="entry name" value="UIM_dom"/>
</dbReference>
<dbReference type="PANTHER" id="PTHR12415:SF4">
    <property type="entry name" value="TYROSYL-DNA PHOSPHODIESTERASE DOMAIN-CONTAINING PROTEIN"/>
    <property type="match status" value="1"/>
</dbReference>
<gene>
    <name evidence="4" type="ORF">IMSHALPRED_003955</name>
</gene>
<dbReference type="Gene3D" id="3.30.870.10">
    <property type="entry name" value="Endonuclease Chain A"/>
    <property type="match status" value="2"/>
</dbReference>
<evidence type="ECO:0000256" key="3">
    <source>
        <dbReference type="SAM" id="MobiDB-lite"/>
    </source>
</evidence>
<evidence type="ECO:0000256" key="1">
    <source>
        <dbReference type="PIRSR" id="PIRSR610347-1"/>
    </source>
</evidence>
<evidence type="ECO:0000313" key="5">
    <source>
        <dbReference type="Proteomes" id="UP000664534"/>
    </source>
</evidence>
<organism evidence="4 5">
    <name type="scientific">Imshaugia aleurites</name>
    <dbReference type="NCBI Taxonomy" id="172621"/>
    <lineage>
        <taxon>Eukaryota</taxon>
        <taxon>Fungi</taxon>
        <taxon>Dikarya</taxon>
        <taxon>Ascomycota</taxon>
        <taxon>Pezizomycotina</taxon>
        <taxon>Lecanoromycetes</taxon>
        <taxon>OSLEUM clade</taxon>
        <taxon>Lecanoromycetidae</taxon>
        <taxon>Lecanorales</taxon>
        <taxon>Lecanorineae</taxon>
        <taxon>Parmeliaceae</taxon>
        <taxon>Imshaugia</taxon>
    </lineage>
</organism>